<keyword evidence="2" id="KW-0472">Membrane</keyword>
<keyword evidence="2" id="KW-1133">Transmembrane helix</keyword>
<proteinExistence type="predicted"/>
<reference evidence="3" key="2">
    <citation type="submission" date="2021-09" db="EMBL/GenBank/DDBJ databases">
        <authorList>
            <person name="Gilroy R."/>
        </authorList>
    </citation>
    <scope>NUCLEOTIDE SEQUENCE</scope>
    <source>
        <strain evidence="3">316</strain>
    </source>
</reference>
<reference evidence="3" key="1">
    <citation type="journal article" date="2021" name="PeerJ">
        <title>Extensive microbial diversity within the chicken gut microbiome revealed by metagenomics and culture.</title>
        <authorList>
            <person name="Gilroy R."/>
            <person name="Ravi A."/>
            <person name="Getino M."/>
            <person name="Pursley I."/>
            <person name="Horton D.L."/>
            <person name="Alikhan N.F."/>
            <person name="Baker D."/>
            <person name="Gharbi K."/>
            <person name="Hall N."/>
            <person name="Watson M."/>
            <person name="Adriaenssens E.M."/>
            <person name="Foster-Nyarko E."/>
            <person name="Jarju S."/>
            <person name="Secka A."/>
            <person name="Antonio M."/>
            <person name="Oren A."/>
            <person name="Chaudhuri R.R."/>
            <person name="La Ragione R."/>
            <person name="Hildebrand F."/>
            <person name="Pallen M.J."/>
        </authorList>
    </citation>
    <scope>NUCLEOTIDE SEQUENCE</scope>
    <source>
        <strain evidence="3">316</strain>
    </source>
</reference>
<sequence>MRLPVHQSALSAPQNFIAEEASRRSSRHRWRIVSVALIVGAVGGGSWLAMTDEGRRLSGRDGAAIPARLPDREMTLSERIERERDLLAQLRRLDGPPSPPPSQTASQGALQEASLSLAAPPSGVLPRAETPPLATVPRPAEQAETTASIAGHPDRAGLRGGLRSATEASPQGENAIDKADLYLSRGQYTIARYLYEEAYRDGEILGALGMAKSYDAAHLKSLGLKNRGDPQKSRVWYRRASDLSLRGSRKTLDP</sequence>
<dbReference type="EMBL" id="DYYG01000039">
    <property type="protein sequence ID" value="HJE24772.1"/>
    <property type="molecule type" value="Genomic_DNA"/>
</dbReference>
<keyword evidence="2" id="KW-0812">Transmembrane</keyword>
<dbReference type="Proteomes" id="UP000742631">
    <property type="component" value="Unassembled WGS sequence"/>
</dbReference>
<feature type="transmembrane region" description="Helical" evidence="2">
    <location>
        <begin position="32"/>
        <end position="50"/>
    </location>
</feature>
<accession>A0A921JG15</accession>
<evidence type="ECO:0008006" key="5">
    <source>
        <dbReference type="Google" id="ProtNLM"/>
    </source>
</evidence>
<name>A0A921JG15_9HYPH</name>
<evidence type="ECO:0000256" key="2">
    <source>
        <dbReference type="SAM" id="Phobius"/>
    </source>
</evidence>
<organism evidence="3 4">
    <name type="scientific">Methylorubrum populi</name>
    <dbReference type="NCBI Taxonomy" id="223967"/>
    <lineage>
        <taxon>Bacteria</taxon>
        <taxon>Pseudomonadati</taxon>
        <taxon>Pseudomonadota</taxon>
        <taxon>Alphaproteobacteria</taxon>
        <taxon>Hyphomicrobiales</taxon>
        <taxon>Methylobacteriaceae</taxon>
        <taxon>Methylorubrum</taxon>
    </lineage>
</organism>
<evidence type="ECO:0000313" key="4">
    <source>
        <dbReference type="Proteomes" id="UP000742631"/>
    </source>
</evidence>
<comment type="caution">
    <text evidence="3">The sequence shown here is derived from an EMBL/GenBank/DDBJ whole genome shotgun (WGS) entry which is preliminary data.</text>
</comment>
<feature type="region of interest" description="Disordered" evidence="1">
    <location>
        <begin position="91"/>
        <end position="171"/>
    </location>
</feature>
<gene>
    <name evidence="3" type="ORF">K8W01_14040</name>
</gene>
<dbReference type="AlphaFoldDB" id="A0A921JG15"/>
<protein>
    <recommendedName>
        <fullName evidence="5">Sel1 repeat family protein</fullName>
    </recommendedName>
</protein>
<evidence type="ECO:0000313" key="3">
    <source>
        <dbReference type="EMBL" id="HJE24772.1"/>
    </source>
</evidence>
<evidence type="ECO:0000256" key="1">
    <source>
        <dbReference type="SAM" id="MobiDB-lite"/>
    </source>
</evidence>